<keyword evidence="1" id="KW-0812">Transmembrane</keyword>
<keyword evidence="1" id="KW-0472">Membrane</keyword>
<evidence type="ECO:0000256" key="1">
    <source>
        <dbReference type="SAM" id="Phobius"/>
    </source>
</evidence>
<organism evidence="2 3">
    <name type="scientific">Duganella sacchari</name>
    <dbReference type="NCBI Taxonomy" id="551987"/>
    <lineage>
        <taxon>Bacteria</taxon>
        <taxon>Pseudomonadati</taxon>
        <taxon>Pseudomonadota</taxon>
        <taxon>Betaproteobacteria</taxon>
        <taxon>Burkholderiales</taxon>
        <taxon>Oxalobacteraceae</taxon>
        <taxon>Telluria group</taxon>
        <taxon>Duganella</taxon>
    </lineage>
</organism>
<dbReference type="EMBL" id="FRCX01000004">
    <property type="protein sequence ID" value="SHN09966.1"/>
    <property type="molecule type" value="Genomic_DNA"/>
</dbReference>
<dbReference type="STRING" id="551987.SAMN05192549_104297"/>
<evidence type="ECO:0000313" key="2">
    <source>
        <dbReference type="EMBL" id="SHN09966.1"/>
    </source>
</evidence>
<name>A0A1M7P0K6_9BURK</name>
<dbReference type="AlphaFoldDB" id="A0A1M7P0K6"/>
<proteinExistence type="predicted"/>
<feature type="transmembrane region" description="Helical" evidence="1">
    <location>
        <begin position="25"/>
        <end position="48"/>
    </location>
</feature>
<keyword evidence="3" id="KW-1185">Reference proteome</keyword>
<dbReference type="RefSeq" id="WP_167544270.1">
    <property type="nucleotide sequence ID" value="NZ_FRCX01000004.1"/>
</dbReference>
<protein>
    <submittedName>
        <fullName evidence="2">Uncharacterized protein</fullName>
    </submittedName>
</protein>
<sequence length="80" mass="7940">MPPAPDGADCSDARGMPPDDATAGAAGVLCTAGFAAAALVLLCHTGVLEAQPIKGTDKKLAAVSPKPCCKKSLRDAIAYS</sequence>
<gene>
    <name evidence="2" type="ORF">SAMN05192549_104297</name>
</gene>
<keyword evidence="1" id="KW-1133">Transmembrane helix</keyword>
<reference evidence="3" key="1">
    <citation type="submission" date="2016-11" db="EMBL/GenBank/DDBJ databases">
        <authorList>
            <person name="Varghese N."/>
            <person name="Submissions S."/>
        </authorList>
    </citation>
    <scope>NUCLEOTIDE SEQUENCE [LARGE SCALE GENOMIC DNA]</scope>
    <source>
        <strain evidence="3">Sac-22</strain>
    </source>
</reference>
<dbReference type="Proteomes" id="UP000184339">
    <property type="component" value="Unassembled WGS sequence"/>
</dbReference>
<accession>A0A1M7P0K6</accession>
<evidence type="ECO:0000313" key="3">
    <source>
        <dbReference type="Proteomes" id="UP000184339"/>
    </source>
</evidence>